<proteinExistence type="predicted"/>
<gene>
    <name evidence="1" type="ORF">DPMN_039994</name>
</gene>
<name>A0A9D4CWA4_DREPO</name>
<reference evidence="1" key="1">
    <citation type="journal article" date="2019" name="bioRxiv">
        <title>The Genome of the Zebra Mussel, Dreissena polymorpha: A Resource for Invasive Species Research.</title>
        <authorList>
            <person name="McCartney M.A."/>
            <person name="Auch B."/>
            <person name="Kono T."/>
            <person name="Mallez S."/>
            <person name="Zhang Y."/>
            <person name="Obille A."/>
            <person name="Becker A."/>
            <person name="Abrahante J.E."/>
            <person name="Garbe J."/>
            <person name="Badalamenti J.P."/>
            <person name="Herman A."/>
            <person name="Mangelson H."/>
            <person name="Liachko I."/>
            <person name="Sullivan S."/>
            <person name="Sone E.D."/>
            <person name="Koren S."/>
            <person name="Silverstein K.A.T."/>
            <person name="Beckman K.B."/>
            <person name="Gohl D.M."/>
        </authorList>
    </citation>
    <scope>NUCLEOTIDE SEQUENCE</scope>
    <source>
        <strain evidence="1">Duluth1</strain>
        <tissue evidence="1">Whole animal</tissue>
    </source>
</reference>
<comment type="caution">
    <text evidence="1">The sequence shown here is derived from an EMBL/GenBank/DDBJ whole genome shotgun (WGS) entry which is preliminary data.</text>
</comment>
<evidence type="ECO:0000313" key="2">
    <source>
        <dbReference type="Proteomes" id="UP000828390"/>
    </source>
</evidence>
<dbReference type="EMBL" id="JAIWYP010000011">
    <property type="protein sequence ID" value="KAH3733565.1"/>
    <property type="molecule type" value="Genomic_DNA"/>
</dbReference>
<dbReference type="Proteomes" id="UP000828390">
    <property type="component" value="Unassembled WGS sequence"/>
</dbReference>
<keyword evidence="2" id="KW-1185">Reference proteome</keyword>
<sequence>MCAGFNRKLTNRSARKHMVQRMRVSVCCPTGIMQTSGHENVQSILNYSSISLQTKEEVIFLAGTRISKINESIVSTNIAHNTMQNEIIFISTVSSNSQLEAFLNAAHIHRLQEVSATVNPETVVPPSHFDWTLGRLLLWATMNISNLNVYYTDTNVEK</sequence>
<organism evidence="1 2">
    <name type="scientific">Dreissena polymorpha</name>
    <name type="common">Zebra mussel</name>
    <name type="synonym">Mytilus polymorpha</name>
    <dbReference type="NCBI Taxonomy" id="45954"/>
    <lineage>
        <taxon>Eukaryota</taxon>
        <taxon>Metazoa</taxon>
        <taxon>Spiralia</taxon>
        <taxon>Lophotrochozoa</taxon>
        <taxon>Mollusca</taxon>
        <taxon>Bivalvia</taxon>
        <taxon>Autobranchia</taxon>
        <taxon>Heteroconchia</taxon>
        <taxon>Euheterodonta</taxon>
        <taxon>Imparidentia</taxon>
        <taxon>Neoheterodontei</taxon>
        <taxon>Myida</taxon>
        <taxon>Dreissenoidea</taxon>
        <taxon>Dreissenidae</taxon>
        <taxon>Dreissena</taxon>
    </lineage>
</organism>
<protein>
    <submittedName>
        <fullName evidence="1">Uncharacterized protein</fullName>
    </submittedName>
</protein>
<dbReference type="AlphaFoldDB" id="A0A9D4CWA4"/>
<reference evidence="1" key="2">
    <citation type="submission" date="2020-11" db="EMBL/GenBank/DDBJ databases">
        <authorList>
            <person name="McCartney M.A."/>
            <person name="Auch B."/>
            <person name="Kono T."/>
            <person name="Mallez S."/>
            <person name="Becker A."/>
            <person name="Gohl D.M."/>
            <person name="Silverstein K.A.T."/>
            <person name="Koren S."/>
            <person name="Bechman K.B."/>
            <person name="Herman A."/>
            <person name="Abrahante J.E."/>
            <person name="Garbe J."/>
        </authorList>
    </citation>
    <scope>NUCLEOTIDE SEQUENCE</scope>
    <source>
        <strain evidence="1">Duluth1</strain>
        <tissue evidence="1">Whole animal</tissue>
    </source>
</reference>
<evidence type="ECO:0000313" key="1">
    <source>
        <dbReference type="EMBL" id="KAH3733565.1"/>
    </source>
</evidence>
<accession>A0A9D4CWA4</accession>